<keyword evidence="1" id="KW-0472">Membrane</keyword>
<name>A0A142BB06_9GAMM</name>
<dbReference type="Proteomes" id="UP000071065">
    <property type="component" value="Chromosome"/>
</dbReference>
<sequence length="169" mass="19162">MNPVPVKKKKQQGVVAIETALGLFGFLLMIFYWMEVSYMGFVSALMDYTVSEVSREARTGNHQGNYQAVVERAVFNSTDSLWMQFLDTSKITVSVRFFKGVDQLAEDDCELVAGDCPSGAPRWSPIAVYQVSYPYQPLSFALFSEPNHSMRISREVIAIQEYERDEFDG</sequence>
<proteinExistence type="predicted"/>
<dbReference type="EMBL" id="CP013251">
    <property type="protein sequence ID" value="AMO55932.1"/>
    <property type="molecule type" value="Genomic_DNA"/>
</dbReference>
<dbReference type="KEGG" id="emp:EZMO1_1787"/>
<organism evidence="2 3">
    <name type="scientific">Endozoicomonas montiporae CL-33</name>
    <dbReference type="NCBI Taxonomy" id="570277"/>
    <lineage>
        <taxon>Bacteria</taxon>
        <taxon>Pseudomonadati</taxon>
        <taxon>Pseudomonadota</taxon>
        <taxon>Gammaproteobacteria</taxon>
        <taxon>Oceanospirillales</taxon>
        <taxon>Endozoicomonadaceae</taxon>
        <taxon>Endozoicomonas</taxon>
    </lineage>
</organism>
<dbReference type="AlphaFoldDB" id="A0A142BB06"/>
<keyword evidence="1" id="KW-0812">Transmembrane</keyword>
<reference evidence="2 3" key="1">
    <citation type="journal article" date="2016" name="Front. Microbiol.">
        <title>Genomic Insight into the Host-Endosymbiont Relationship of Endozoicomonas montiporae CL-33(T) with its Coral Host.</title>
        <authorList>
            <person name="Ding J.-Y."/>
            <person name="Shiu J.-H."/>
            <person name="Chen W.-M."/>
            <person name="Chiang Y.-R."/>
            <person name="Tang S.-L."/>
        </authorList>
    </citation>
    <scope>NUCLEOTIDE SEQUENCE [LARGE SCALE GENOMIC DNA]</scope>
    <source>
        <strain evidence="2 3">CL-33</strain>
    </source>
</reference>
<protein>
    <submittedName>
        <fullName evidence="2">Tight adherence protein E</fullName>
    </submittedName>
</protein>
<evidence type="ECO:0000313" key="3">
    <source>
        <dbReference type="Proteomes" id="UP000071065"/>
    </source>
</evidence>
<accession>A0A142BB06</accession>
<evidence type="ECO:0000313" key="2">
    <source>
        <dbReference type="EMBL" id="AMO55932.1"/>
    </source>
</evidence>
<gene>
    <name evidence="2" type="primary">tadE</name>
    <name evidence="2" type="ORF">EZMO1_1787</name>
</gene>
<evidence type="ECO:0000256" key="1">
    <source>
        <dbReference type="SAM" id="Phobius"/>
    </source>
</evidence>
<keyword evidence="1" id="KW-1133">Transmembrane helix</keyword>
<dbReference type="OrthoDB" id="6555614at2"/>
<dbReference type="STRING" id="570277.EZMO1_1787"/>
<dbReference type="PATRIC" id="fig|570277.3.peg.1927"/>
<dbReference type="RefSeq" id="WP_051789598.1">
    <property type="nucleotide sequence ID" value="NZ_CP013251.1"/>
</dbReference>
<feature type="transmembrane region" description="Helical" evidence="1">
    <location>
        <begin position="12"/>
        <end position="34"/>
    </location>
</feature>